<dbReference type="Gene3D" id="3.30.9.10">
    <property type="entry name" value="D-Amino Acid Oxidase, subunit A, domain 2"/>
    <property type="match status" value="1"/>
</dbReference>
<dbReference type="RefSeq" id="WP_091103763.1">
    <property type="nucleotide sequence ID" value="NZ_FOBF01000015.1"/>
</dbReference>
<evidence type="ECO:0000259" key="1">
    <source>
        <dbReference type="Pfam" id="PF01494"/>
    </source>
</evidence>
<dbReference type="InterPro" id="IPR036188">
    <property type="entry name" value="FAD/NAD-bd_sf"/>
</dbReference>
<dbReference type="Pfam" id="PF01494">
    <property type="entry name" value="FAD_binding_3"/>
    <property type="match status" value="1"/>
</dbReference>
<keyword evidence="3" id="KW-1185">Reference proteome</keyword>
<dbReference type="PANTHER" id="PTHR46865">
    <property type="entry name" value="OXIDOREDUCTASE-RELATED"/>
    <property type="match status" value="1"/>
</dbReference>
<dbReference type="AlphaFoldDB" id="A0A1H8A267"/>
<gene>
    <name evidence="2" type="ORF">SAMN05660976_05708</name>
</gene>
<dbReference type="OrthoDB" id="3356051at2"/>
<dbReference type="GO" id="GO:0071949">
    <property type="term" value="F:FAD binding"/>
    <property type="evidence" value="ECO:0007669"/>
    <property type="project" value="InterPro"/>
</dbReference>
<accession>A0A1H8A267</accession>
<dbReference type="InterPro" id="IPR002938">
    <property type="entry name" value="FAD-bd"/>
</dbReference>
<reference evidence="2 3" key="1">
    <citation type="submission" date="2016-10" db="EMBL/GenBank/DDBJ databases">
        <authorList>
            <person name="de Groot N.N."/>
        </authorList>
    </citation>
    <scope>NUCLEOTIDE SEQUENCE [LARGE SCALE GENOMIC DNA]</scope>
    <source>
        <strain evidence="2 3">DSM 43357</strain>
    </source>
</reference>
<protein>
    <submittedName>
        <fullName evidence="2">2-polyprenyl-6-methoxyphenol hydroxylase</fullName>
    </submittedName>
</protein>
<dbReference type="EMBL" id="FOBF01000015">
    <property type="protein sequence ID" value="SEM64014.1"/>
    <property type="molecule type" value="Genomic_DNA"/>
</dbReference>
<sequence length="386" mass="42006">MARKAVIIGAGIAGLATALRLRQIGWEPMLIEQARARRTGGYVVAFFGRGYDAAERMDILPALRARHFGGVEMAYLKPDGRHRFTVPRRTVGTLLGERGLTLMRGDIEAALFEQVDGEVPITFGTTLTAVEQHANGVRVELDDGTAIEADLLVGADGLHSKVRDLVFGPEAGFRRDLGHVIAATTLDHLPDGAPERAFTTVTRIGHLFTIANLGPGRTAAFFTYGTPDPAAELAKGPRQALEPIYRDIPWAAPEVIRSLPADGVYFDSVSQIVADRWSEGRVVLVGDAAWCVTLFAGYGTSLAVAGAYELGTVLQRHPGDLPAALREWEAGLRPEAEERQAMGRRNSGSHAPASRLDLLKRDLPLRLSILPPVTRWLGNRLRMHHR</sequence>
<dbReference type="STRING" id="46177.SAMN05660976_05708"/>
<proteinExistence type="predicted"/>
<dbReference type="PRINTS" id="PR00420">
    <property type="entry name" value="RNGMNOXGNASE"/>
</dbReference>
<feature type="domain" description="FAD-binding" evidence="1">
    <location>
        <begin position="5"/>
        <end position="314"/>
    </location>
</feature>
<name>A0A1H8A267_9ACTN</name>
<dbReference type="InterPro" id="IPR051704">
    <property type="entry name" value="FAD_aromatic-hydroxylase"/>
</dbReference>
<dbReference type="Proteomes" id="UP000198953">
    <property type="component" value="Unassembled WGS sequence"/>
</dbReference>
<dbReference type="PANTHER" id="PTHR46865:SF8">
    <property type="entry name" value="POSSIBLE OXIDOREDUCTASE"/>
    <property type="match status" value="1"/>
</dbReference>
<dbReference type="SUPFAM" id="SSF51905">
    <property type="entry name" value="FAD/NAD(P)-binding domain"/>
    <property type="match status" value="1"/>
</dbReference>
<evidence type="ECO:0000313" key="3">
    <source>
        <dbReference type="Proteomes" id="UP000198953"/>
    </source>
</evidence>
<organism evidence="2 3">
    <name type="scientific">Nonomuraea pusilla</name>
    <dbReference type="NCBI Taxonomy" id="46177"/>
    <lineage>
        <taxon>Bacteria</taxon>
        <taxon>Bacillati</taxon>
        <taxon>Actinomycetota</taxon>
        <taxon>Actinomycetes</taxon>
        <taxon>Streptosporangiales</taxon>
        <taxon>Streptosporangiaceae</taxon>
        <taxon>Nonomuraea</taxon>
    </lineage>
</organism>
<evidence type="ECO:0000313" key="2">
    <source>
        <dbReference type="EMBL" id="SEM64014.1"/>
    </source>
</evidence>
<dbReference type="Gene3D" id="3.50.50.60">
    <property type="entry name" value="FAD/NAD(P)-binding domain"/>
    <property type="match status" value="1"/>
</dbReference>